<accession>A0ABN9YXS7</accession>
<evidence type="ECO:0000313" key="5">
    <source>
        <dbReference type="Proteomes" id="UP001314261"/>
    </source>
</evidence>
<dbReference type="InterPro" id="IPR009057">
    <property type="entry name" value="Homeodomain-like_sf"/>
</dbReference>
<protein>
    <submittedName>
        <fullName evidence="4">AcrR family</fullName>
    </submittedName>
</protein>
<evidence type="ECO:0000259" key="3">
    <source>
        <dbReference type="PROSITE" id="PS50977"/>
    </source>
</evidence>
<dbReference type="PRINTS" id="PR00455">
    <property type="entry name" value="HTHTETR"/>
</dbReference>
<feature type="DNA-binding region" description="H-T-H motif" evidence="2">
    <location>
        <begin position="33"/>
        <end position="52"/>
    </location>
</feature>
<reference evidence="4 5" key="1">
    <citation type="submission" date="2023-10" db="EMBL/GenBank/DDBJ databases">
        <authorList>
            <person name="Botero Cardona J."/>
        </authorList>
    </citation>
    <scope>NUCLEOTIDE SEQUENCE [LARGE SCALE GENOMIC DNA]</scope>
    <source>
        <strain evidence="4 5">R-54839</strain>
    </source>
</reference>
<dbReference type="Pfam" id="PF00440">
    <property type="entry name" value="TetR_N"/>
    <property type="match status" value="1"/>
</dbReference>
<dbReference type="PANTHER" id="PTHR30055:SF226">
    <property type="entry name" value="HTH-TYPE TRANSCRIPTIONAL REGULATOR PKSA"/>
    <property type="match status" value="1"/>
</dbReference>
<dbReference type="PROSITE" id="PS50977">
    <property type="entry name" value="HTH_TETR_2"/>
    <property type="match status" value="1"/>
</dbReference>
<gene>
    <name evidence="4" type="ORF">R54839_PPFHFPJH_01145</name>
</gene>
<dbReference type="RefSeq" id="WP_187753809.1">
    <property type="nucleotide sequence ID" value="NZ_CAUZLK010000006.1"/>
</dbReference>
<feature type="domain" description="HTH tetR-type" evidence="3">
    <location>
        <begin position="10"/>
        <end position="70"/>
    </location>
</feature>
<comment type="caution">
    <text evidence="4">The sequence shown here is derived from an EMBL/GenBank/DDBJ whole genome shotgun (WGS) entry which is preliminary data.</text>
</comment>
<name>A0ABN9YXS7_9LACO</name>
<dbReference type="PANTHER" id="PTHR30055">
    <property type="entry name" value="HTH-TYPE TRANSCRIPTIONAL REGULATOR RUTR"/>
    <property type="match status" value="1"/>
</dbReference>
<keyword evidence="5" id="KW-1185">Reference proteome</keyword>
<dbReference type="InterPro" id="IPR001647">
    <property type="entry name" value="HTH_TetR"/>
</dbReference>
<keyword evidence="1 2" id="KW-0238">DNA-binding</keyword>
<dbReference type="SUPFAM" id="SSF46689">
    <property type="entry name" value="Homeodomain-like"/>
    <property type="match status" value="1"/>
</dbReference>
<organism evidence="4 5">
    <name type="scientific">Fructobacillus fructosus</name>
    <dbReference type="NCBI Taxonomy" id="1631"/>
    <lineage>
        <taxon>Bacteria</taxon>
        <taxon>Bacillati</taxon>
        <taxon>Bacillota</taxon>
        <taxon>Bacilli</taxon>
        <taxon>Lactobacillales</taxon>
        <taxon>Lactobacillaceae</taxon>
        <taxon>Fructobacillus</taxon>
    </lineage>
</organism>
<dbReference type="Gene3D" id="1.10.357.10">
    <property type="entry name" value="Tetracycline Repressor, domain 2"/>
    <property type="match status" value="1"/>
</dbReference>
<dbReference type="Proteomes" id="UP001314261">
    <property type="component" value="Unassembled WGS sequence"/>
</dbReference>
<dbReference type="Gene3D" id="1.10.10.60">
    <property type="entry name" value="Homeodomain-like"/>
    <property type="match status" value="1"/>
</dbReference>
<evidence type="ECO:0000313" key="4">
    <source>
        <dbReference type="EMBL" id="CAK1246411.1"/>
    </source>
</evidence>
<dbReference type="EMBL" id="CAUZLR010000007">
    <property type="protein sequence ID" value="CAK1246411.1"/>
    <property type="molecule type" value="Genomic_DNA"/>
</dbReference>
<dbReference type="InterPro" id="IPR050109">
    <property type="entry name" value="HTH-type_TetR-like_transc_reg"/>
</dbReference>
<evidence type="ECO:0000256" key="1">
    <source>
        <dbReference type="ARBA" id="ARBA00023125"/>
    </source>
</evidence>
<sequence length="198" mass="22843">MEEQLSKTRKAKEEIILAKASEVFAEEGFLQVTMQRIIDACQISRGGLYLYFHSVDELFVEVIRSRSVHQFDLVREQLRSNPDFHFVFAEYLAEHKQRLLVLAAGGPSLIRAMYEYSFTHQSEEDRHLKQKQVNATRGTVQSLLDLGADQGVLPKEKVRLLAEELMLIIEGLNVLALTGELQERQIDRQFAQFQKQVH</sequence>
<proteinExistence type="predicted"/>
<evidence type="ECO:0000256" key="2">
    <source>
        <dbReference type="PROSITE-ProRule" id="PRU00335"/>
    </source>
</evidence>